<protein>
    <submittedName>
        <fullName evidence="1">Uncharacterized protein</fullName>
    </submittedName>
</protein>
<gene>
    <name evidence="1" type="ORF">OCBIM_22030330mg</name>
</gene>
<sequence length="61" mass="7062">MKEGMHFLVSRMKLAPIDSNLHFISERVQFPLRLFCSLTIIKAQGPIFIKFGIYLPHPVFS</sequence>
<reference evidence="1" key="1">
    <citation type="submission" date="2015-07" db="EMBL/GenBank/DDBJ databases">
        <title>MeaNS - Measles Nucleotide Surveillance Program.</title>
        <authorList>
            <person name="Tran T."/>
            <person name="Druce J."/>
        </authorList>
    </citation>
    <scope>NUCLEOTIDE SEQUENCE</scope>
    <source>
        <strain evidence="1">UCB-OBI-ISO-001</strain>
        <tissue evidence="1">Gonad</tissue>
    </source>
</reference>
<proteinExistence type="predicted"/>
<accession>A0A0L8GQ80</accession>
<name>A0A0L8GQ80_OCTBM</name>
<dbReference type="AlphaFoldDB" id="A0A0L8GQ80"/>
<organism evidence="1">
    <name type="scientific">Octopus bimaculoides</name>
    <name type="common">California two-spotted octopus</name>
    <dbReference type="NCBI Taxonomy" id="37653"/>
    <lineage>
        <taxon>Eukaryota</taxon>
        <taxon>Metazoa</taxon>
        <taxon>Spiralia</taxon>
        <taxon>Lophotrochozoa</taxon>
        <taxon>Mollusca</taxon>
        <taxon>Cephalopoda</taxon>
        <taxon>Coleoidea</taxon>
        <taxon>Octopodiformes</taxon>
        <taxon>Octopoda</taxon>
        <taxon>Incirrata</taxon>
        <taxon>Octopodidae</taxon>
        <taxon>Octopus</taxon>
    </lineage>
</organism>
<evidence type="ECO:0000313" key="1">
    <source>
        <dbReference type="EMBL" id="KOF78770.1"/>
    </source>
</evidence>
<dbReference type="EMBL" id="KQ420950">
    <property type="protein sequence ID" value="KOF78770.1"/>
    <property type="molecule type" value="Genomic_DNA"/>
</dbReference>